<dbReference type="EMBL" id="CAJNOO010018329">
    <property type="protein sequence ID" value="CAF1527023.1"/>
    <property type="molecule type" value="Genomic_DNA"/>
</dbReference>
<gene>
    <name evidence="1" type="ORF">RFH988_LOCUS39412</name>
</gene>
<evidence type="ECO:0000313" key="2">
    <source>
        <dbReference type="Proteomes" id="UP000663882"/>
    </source>
</evidence>
<comment type="caution">
    <text evidence="1">The sequence shown here is derived from an EMBL/GenBank/DDBJ whole genome shotgun (WGS) entry which is preliminary data.</text>
</comment>
<feature type="non-terminal residue" evidence="1">
    <location>
        <position position="18"/>
    </location>
</feature>
<name>A0A815V3K6_9BILA</name>
<dbReference type="Proteomes" id="UP000663882">
    <property type="component" value="Unassembled WGS sequence"/>
</dbReference>
<accession>A0A815V3K6</accession>
<sequence>MAQRAFDHWFNTLADPSY</sequence>
<reference evidence="1" key="1">
    <citation type="submission" date="2021-02" db="EMBL/GenBank/DDBJ databases">
        <authorList>
            <person name="Nowell W R."/>
        </authorList>
    </citation>
    <scope>NUCLEOTIDE SEQUENCE</scope>
</reference>
<protein>
    <submittedName>
        <fullName evidence="1">Uncharacterized protein</fullName>
    </submittedName>
</protein>
<evidence type="ECO:0000313" key="1">
    <source>
        <dbReference type="EMBL" id="CAF1527023.1"/>
    </source>
</evidence>
<proteinExistence type="predicted"/>
<organism evidence="1 2">
    <name type="scientific">Rotaria sordida</name>
    <dbReference type="NCBI Taxonomy" id="392033"/>
    <lineage>
        <taxon>Eukaryota</taxon>
        <taxon>Metazoa</taxon>
        <taxon>Spiralia</taxon>
        <taxon>Gnathifera</taxon>
        <taxon>Rotifera</taxon>
        <taxon>Eurotatoria</taxon>
        <taxon>Bdelloidea</taxon>
        <taxon>Philodinida</taxon>
        <taxon>Philodinidae</taxon>
        <taxon>Rotaria</taxon>
    </lineage>
</organism>
<dbReference type="AlphaFoldDB" id="A0A815V3K6"/>